<dbReference type="InterPro" id="IPR001633">
    <property type="entry name" value="EAL_dom"/>
</dbReference>
<protein>
    <submittedName>
        <fullName evidence="3">Diguanylate phosphodiesterase metal dependent hydrolase domain protein</fullName>
    </submittedName>
</protein>
<keyword evidence="3" id="KW-0378">Hydrolase</keyword>
<evidence type="ECO:0000313" key="3">
    <source>
        <dbReference type="EMBL" id="ADW68845.1"/>
    </source>
</evidence>
<dbReference type="PIRSF" id="PIRSF003180">
    <property type="entry name" value="DiGMPpdiest_YuxH"/>
    <property type="match status" value="1"/>
</dbReference>
<feature type="domain" description="HDOD" evidence="2">
    <location>
        <begin position="215"/>
        <end position="402"/>
    </location>
</feature>
<accession>E8WZF7</accession>
<dbReference type="GO" id="GO:0016787">
    <property type="term" value="F:hydrolase activity"/>
    <property type="evidence" value="ECO:0007669"/>
    <property type="project" value="UniProtKB-KW"/>
</dbReference>
<dbReference type="eggNOG" id="COG3434">
    <property type="taxonomic scope" value="Bacteria"/>
</dbReference>
<evidence type="ECO:0000259" key="2">
    <source>
        <dbReference type="PROSITE" id="PS51833"/>
    </source>
</evidence>
<dbReference type="Pfam" id="PF08668">
    <property type="entry name" value="HDOD"/>
    <property type="match status" value="1"/>
</dbReference>
<dbReference type="Gene3D" id="1.10.3210.10">
    <property type="entry name" value="Hypothetical protein af1432"/>
    <property type="match status" value="1"/>
</dbReference>
<gene>
    <name evidence="3" type="ordered locus">AciX9_1797</name>
</gene>
<dbReference type="PROSITE" id="PS51833">
    <property type="entry name" value="HDOD"/>
    <property type="match status" value="1"/>
</dbReference>
<evidence type="ECO:0000259" key="1">
    <source>
        <dbReference type="PROSITE" id="PS50883"/>
    </source>
</evidence>
<sequence length="423" mass="46961">MRDPLQTPEQSIRKSGESSVTRFVGRQPILDAHQNIFGYELLFRAGLDNVFSGDAEDATRQMVDNALLIGLDTLAPGSKAFINCTREALVSRTVTLLPAELTVLEVLETVDVDDEVVHAVAELKQAGYQIALDDFLPGNSSDRLLCFANYIKLDFRALSHEELLSIQRELSASKIPLIAEKVETVEEFRRALAEGYQFFQGYFFSHPIISSSRHIPTNNLIYIQLLSALTKSPYDIHEVEKILMSEASICYRLLRLANSAQIAHRGEVTSIAQALMIVGEDQFRRLATIAIAVSLSKGVTVSYELVYLALQRARFCELLSSSAGQIQGEQYLIGLLSTVDAILQTPMQEVLSMLPLRPEATAALLGAASDTAVPLRLLHCYEQKQWTRCTELSKALKITDAQLTEMYVSASRWATSQLKAVNF</sequence>
<dbReference type="SMART" id="SM00052">
    <property type="entry name" value="EAL"/>
    <property type="match status" value="1"/>
</dbReference>
<dbReference type="HOGENOM" id="CLU_044951_1_1_0"/>
<evidence type="ECO:0000313" key="4">
    <source>
        <dbReference type="Proteomes" id="UP000000343"/>
    </source>
</evidence>
<keyword evidence="4" id="KW-1185">Reference proteome</keyword>
<dbReference type="PROSITE" id="PS50883">
    <property type="entry name" value="EAL"/>
    <property type="match status" value="1"/>
</dbReference>
<organism evidence="4">
    <name type="scientific">Granulicella tundricola (strain ATCC BAA-1859 / DSM 23138 / MP5ACTX9)</name>
    <dbReference type="NCBI Taxonomy" id="1198114"/>
    <lineage>
        <taxon>Bacteria</taxon>
        <taxon>Pseudomonadati</taxon>
        <taxon>Acidobacteriota</taxon>
        <taxon>Terriglobia</taxon>
        <taxon>Terriglobales</taxon>
        <taxon>Acidobacteriaceae</taxon>
        <taxon>Granulicella</taxon>
    </lineage>
</organism>
<dbReference type="KEGG" id="acm:AciX9_1797"/>
<proteinExistence type="predicted"/>
<dbReference type="InterPro" id="IPR035919">
    <property type="entry name" value="EAL_sf"/>
</dbReference>
<name>E8WZF7_GRATM</name>
<dbReference type="InterPro" id="IPR014408">
    <property type="entry name" value="dGMP_Pdiesterase_EAL/HD-GYP"/>
</dbReference>
<dbReference type="Pfam" id="PF00563">
    <property type="entry name" value="EAL"/>
    <property type="match status" value="1"/>
</dbReference>
<dbReference type="SUPFAM" id="SSF141868">
    <property type="entry name" value="EAL domain-like"/>
    <property type="match status" value="1"/>
</dbReference>
<dbReference type="PANTHER" id="PTHR33525:SF4">
    <property type="entry name" value="CYCLIC DI-GMP PHOSPHODIESTERASE CDGJ"/>
    <property type="match status" value="1"/>
</dbReference>
<dbReference type="Proteomes" id="UP000000343">
    <property type="component" value="Chromosome"/>
</dbReference>
<feature type="domain" description="EAL" evidence="1">
    <location>
        <begin position="1"/>
        <end position="221"/>
    </location>
</feature>
<reference evidence="4" key="1">
    <citation type="submission" date="2011-01" db="EMBL/GenBank/DDBJ databases">
        <title>Complete sequence of chromosome of Acidobacterium sp. MP5ACTX9.</title>
        <authorList>
            <consortium name="US DOE Joint Genome Institute"/>
            <person name="Lucas S."/>
            <person name="Copeland A."/>
            <person name="Lapidus A."/>
            <person name="Cheng J.-F."/>
            <person name="Goodwin L."/>
            <person name="Pitluck S."/>
            <person name="Teshima H."/>
            <person name="Detter J.C."/>
            <person name="Han C."/>
            <person name="Tapia R."/>
            <person name="Land M."/>
            <person name="Hauser L."/>
            <person name="Kyrpides N."/>
            <person name="Ivanova N."/>
            <person name="Ovchinnikova G."/>
            <person name="Pagani I."/>
            <person name="Rawat S.R."/>
            <person name="Mannisto M."/>
            <person name="Haggblom M.M."/>
            <person name="Woyke T."/>
        </authorList>
    </citation>
    <scope>NUCLEOTIDE SEQUENCE [LARGE SCALE GENOMIC DNA]</scope>
    <source>
        <strain evidence="4">MP5ACTX9</strain>
    </source>
</reference>
<dbReference type="Gene3D" id="3.20.20.450">
    <property type="entry name" value="EAL domain"/>
    <property type="match status" value="1"/>
</dbReference>
<dbReference type="SUPFAM" id="SSF109604">
    <property type="entry name" value="HD-domain/PDEase-like"/>
    <property type="match status" value="1"/>
</dbReference>
<dbReference type="InterPro" id="IPR013976">
    <property type="entry name" value="HDOD"/>
</dbReference>
<dbReference type="PANTHER" id="PTHR33525">
    <property type="match status" value="1"/>
</dbReference>
<dbReference type="PaxDb" id="1198114-AciX9_1797"/>
<dbReference type="AlphaFoldDB" id="E8WZF7"/>
<dbReference type="InterPro" id="IPR052340">
    <property type="entry name" value="RNase_Y/CdgJ"/>
</dbReference>
<dbReference type="EMBL" id="CP002480">
    <property type="protein sequence ID" value="ADW68845.1"/>
    <property type="molecule type" value="Genomic_DNA"/>
</dbReference>
<dbReference type="STRING" id="1198114.AciX9_1797"/>